<accession>A0ABS2MNY5</accession>
<dbReference type="PANTHER" id="PTHR28629:SF4">
    <property type="entry name" value="TRIOKINASE_FMN CYCLASE"/>
    <property type="match status" value="1"/>
</dbReference>
<dbReference type="InterPro" id="IPR036117">
    <property type="entry name" value="DhaL_dom_sf"/>
</dbReference>
<proteinExistence type="predicted"/>
<keyword evidence="2 4" id="KW-0418">Kinase</keyword>
<dbReference type="SMART" id="SM01120">
    <property type="entry name" value="Dak2"/>
    <property type="match status" value="1"/>
</dbReference>
<dbReference type="Gene3D" id="1.25.40.340">
    <property type="match status" value="1"/>
</dbReference>
<evidence type="ECO:0000313" key="4">
    <source>
        <dbReference type="EMBL" id="MBM7561114.1"/>
    </source>
</evidence>
<dbReference type="EC" id="2.7.1.29" evidence="4"/>
<dbReference type="Pfam" id="PF02734">
    <property type="entry name" value="Dak2"/>
    <property type="match status" value="1"/>
</dbReference>
<feature type="domain" description="DhaL" evidence="3">
    <location>
        <begin position="1"/>
        <end position="196"/>
    </location>
</feature>
<dbReference type="InterPro" id="IPR050861">
    <property type="entry name" value="Dihydroxyacetone_Kinase"/>
</dbReference>
<reference evidence="4 5" key="1">
    <citation type="submission" date="2021-01" db="EMBL/GenBank/DDBJ databases">
        <title>Genomic Encyclopedia of Type Strains, Phase IV (KMG-IV): sequencing the most valuable type-strain genomes for metagenomic binning, comparative biology and taxonomic classification.</title>
        <authorList>
            <person name="Goeker M."/>
        </authorList>
    </citation>
    <scope>NUCLEOTIDE SEQUENCE [LARGE SCALE GENOMIC DNA]</scope>
    <source>
        <strain evidence="4 5">DSM 24436</strain>
    </source>
</reference>
<gene>
    <name evidence="4" type="ORF">JOC49_000631</name>
</gene>
<evidence type="ECO:0000256" key="2">
    <source>
        <dbReference type="ARBA" id="ARBA00022777"/>
    </source>
</evidence>
<protein>
    <submittedName>
        <fullName evidence="4">Dihydroxyacetone kinase</fullName>
        <ecNumber evidence="4">2.7.1.29</ecNumber>
    </submittedName>
</protein>
<dbReference type="PROSITE" id="PS51480">
    <property type="entry name" value="DHAL"/>
    <property type="match status" value="1"/>
</dbReference>
<name>A0ABS2MNY5_9FIRM</name>
<keyword evidence="1 4" id="KW-0808">Transferase</keyword>
<evidence type="ECO:0000256" key="1">
    <source>
        <dbReference type="ARBA" id="ARBA00022679"/>
    </source>
</evidence>
<sequence>MLNHMAEVIIENEVPFCELDAVAGDGDFGMSIAKGFKVLMAQWETLNRESIGEFLADCSMVISENCGGASGPIWGAGFKGASKATTGLQSLTKAEFASMLESAAELIQKRGKANRGDKTLLDALLPCVDALNAHKSDENSFKMFLQTGAMAATEGAEATKKMIASRGRASYVGERSLEFPDAGAMALSIIFTAISGQVLD</sequence>
<dbReference type="GO" id="GO:0004371">
    <property type="term" value="F:glycerone kinase activity"/>
    <property type="evidence" value="ECO:0007669"/>
    <property type="project" value="UniProtKB-EC"/>
</dbReference>
<keyword evidence="5" id="KW-1185">Reference proteome</keyword>
<dbReference type="PANTHER" id="PTHR28629">
    <property type="entry name" value="TRIOKINASE/FMN CYCLASE"/>
    <property type="match status" value="1"/>
</dbReference>
<dbReference type="RefSeq" id="WP_243423565.1">
    <property type="nucleotide sequence ID" value="NZ_JAFBDT010000003.1"/>
</dbReference>
<dbReference type="EMBL" id="JAFBDT010000003">
    <property type="protein sequence ID" value="MBM7561114.1"/>
    <property type="molecule type" value="Genomic_DNA"/>
</dbReference>
<dbReference type="Proteomes" id="UP000767854">
    <property type="component" value="Unassembled WGS sequence"/>
</dbReference>
<evidence type="ECO:0000313" key="5">
    <source>
        <dbReference type="Proteomes" id="UP000767854"/>
    </source>
</evidence>
<comment type="caution">
    <text evidence="4">The sequence shown here is derived from an EMBL/GenBank/DDBJ whole genome shotgun (WGS) entry which is preliminary data.</text>
</comment>
<dbReference type="SUPFAM" id="SSF101473">
    <property type="entry name" value="DhaL-like"/>
    <property type="match status" value="1"/>
</dbReference>
<evidence type="ECO:0000259" key="3">
    <source>
        <dbReference type="PROSITE" id="PS51480"/>
    </source>
</evidence>
<organism evidence="4 5">
    <name type="scientific">Fusibacter tunisiensis</name>
    <dbReference type="NCBI Taxonomy" id="1008308"/>
    <lineage>
        <taxon>Bacteria</taxon>
        <taxon>Bacillati</taxon>
        <taxon>Bacillota</taxon>
        <taxon>Clostridia</taxon>
        <taxon>Eubacteriales</taxon>
        <taxon>Eubacteriales Family XII. Incertae Sedis</taxon>
        <taxon>Fusibacter</taxon>
    </lineage>
</organism>
<dbReference type="InterPro" id="IPR004007">
    <property type="entry name" value="DhaL_dom"/>
</dbReference>
<dbReference type="InterPro" id="IPR012737">
    <property type="entry name" value="DhaK_L_YcgS"/>
</dbReference>
<dbReference type="NCBIfam" id="TIGR02365">
    <property type="entry name" value="dha_L_ycgS"/>
    <property type="match status" value="1"/>
</dbReference>